<proteinExistence type="predicted"/>
<reference evidence="4" key="1">
    <citation type="submission" date="2021-02" db="EMBL/GenBank/DDBJ databases">
        <authorList>
            <person name="Dougan E. K."/>
            <person name="Rhodes N."/>
            <person name="Thang M."/>
            <person name="Chan C."/>
        </authorList>
    </citation>
    <scope>NUCLEOTIDE SEQUENCE</scope>
</reference>
<name>A0A812ISU7_SYMPI</name>
<dbReference type="AlphaFoldDB" id="A0A812ISU7"/>
<feature type="compositionally biased region" description="Acidic residues" evidence="2">
    <location>
        <begin position="249"/>
        <end position="260"/>
    </location>
</feature>
<dbReference type="PANTHER" id="PTHR43690:SF18">
    <property type="entry name" value="INSULIN-DEGRADING ENZYME-RELATED"/>
    <property type="match status" value="1"/>
</dbReference>
<dbReference type="InterPro" id="IPR011249">
    <property type="entry name" value="Metalloenz_LuxS/M16"/>
</dbReference>
<dbReference type="InterPro" id="IPR050626">
    <property type="entry name" value="Peptidase_M16"/>
</dbReference>
<organism evidence="4 5">
    <name type="scientific">Symbiodinium pilosum</name>
    <name type="common">Dinoflagellate</name>
    <dbReference type="NCBI Taxonomy" id="2952"/>
    <lineage>
        <taxon>Eukaryota</taxon>
        <taxon>Sar</taxon>
        <taxon>Alveolata</taxon>
        <taxon>Dinophyceae</taxon>
        <taxon>Suessiales</taxon>
        <taxon>Symbiodiniaceae</taxon>
        <taxon>Symbiodinium</taxon>
    </lineage>
</organism>
<feature type="region of interest" description="Disordered" evidence="2">
    <location>
        <begin position="238"/>
        <end position="260"/>
    </location>
</feature>
<evidence type="ECO:0000313" key="5">
    <source>
        <dbReference type="Proteomes" id="UP000649617"/>
    </source>
</evidence>
<comment type="caution">
    <text evidence="4">The sequence shown here is derived from an EMBL/GenBank/DDBJ whole genome shotgun (WGS) entry which is preliminary data.</text>
</comment>
<evidence type="ECO:0000256" key="2">
    <source>
        <dbReference type="SAM" id="MobiDB-lite"/>
    </source>
</evidence>
<dbReference type="GO" id="GO:0046872">
    <property type="term" value="F:metal ion binding"/>
    <property type="evidence" value="ECO:0007669"/>
    <property type="project" value="UniProtKB-KW"/>
</dbReference>
<keyword evidence="5" id="KW-1185">Reference proteome</keyword>
<dbReference type="Gene3D" id="3.30.830.10">
    <property type="entry name" value="Metalloenzyme, LuxS/M16 peptidase-like"/>
    <property type="match status" value="1"/>
</dbReference>
<gene>
    <name evidence="4" type="primary">ptrA</name>
    <name evidence="4" type="ORF">SPIL2461_LOCUS1016</name>
</gene>
<dbReference type="PANTHER" id="PTHR43690">
    <property type="entry name" value="NARDILYSIN"/>
    <property type="match status" value="1"/>
</dbReference>
<protein>
    <submittedName>
        <fullName evidence="4">PtrA protein</fullName>
    </submittedName>
</protein>
<evidence type="ECO:0000259" key="3">
    <source>
        <dbReference type="Pfam" id="PF22456"/>
    </source>
</evidence>
<sequence length="260" mass="29781">MVRGRGAWCWISQAVSDTNNCTVECLCNIAAAVPEHEALASVLISIWKPLFFNELRTQQQLGYVVSCFMRIRVTHISLVFLVQTERMPEIALKSIDKFFGHAFTHILCVVTERQFREQCEGLARQLEEAPRNLWDAMSRDWLPIEERTFSFDACMRQAAILRACTLQQLRDFVKSKVQPCPRLAVLLRSPKHAWQRSHHDWGDARILTKWDVANFQQSLTSSEGSKLFGKDVATVSASEKAPGRKAEDLQIDEDEECRVQ</sequence>
<dbReference type="Pfam" id="PF22456">
    <property type="entry name" value="PqqF-like_C_4"/>
    <property type="match status" value="1"/>
</dbReference>
<keyword evidence="1" id="KW-0479">Metal-binding</keyword>
<dbReference type="EMBL" id="CAJNIZ010000981">
    <property type="protein sequence ID" value="CAE7179833.1"/>
    <property type="molecule type" value="Genomic_DNA"/>
</dbReference>
<accession>A0A812ISU7</accession>
<dbReference type="SUPFAM" id="SSF63411">
    <property type="entry name" value="LuxS/MPP-like metallohydrolase"/>
    <property type="match status" value="1"/>
</dbReference>
<evidence type="ECO:0000256" key="1">
    <source>
        <dbReference type="ARBA" id="ARBA00022723"/>
    </source>
</evidence>
<evidence type="ECO:0000313" key="4">
    <source>
        <dbReference type="EMBL" id="CAE7179833.1"/>
    </source>
</evidence>
<dbReference type="InterPro" id="IPR054734">
    <property type="entry name" value="PqqF-like_C_4"/>
</dbReference>
<dbReference type="Proteomes" id="UP000649617">
    <property type="component" value="Unassembled WGS sequence"/>
</dbReference>
<feature type="domain" description="Coenzyme PQQ synthesis protein F-like C-terminal lobe" evidence="3">
    <location>
        <begin position="44"/>
        <end position="141"/>
    </location>
</feature>
<dbReference type="OrthoDB" id="5099124at2759"/>